<proteinExistence type="predicted"/>
<dbReference type="Gene3D" id="3.40.50.1100">
    <property type="match status" value="2"/>
</dbReference>
<dbReference type="Proteomes" id="UP000823485">
    <property type="component" value="Unassembled WGS sequence"/>
</dbReference>
<evidence type="ECO:0000256" key="2">
    <source>
        <dbReference type="ARBA" id="ARBA00022898"/>
    </source>
</evidence>
<name>A0ABS2R445_9BACI</name>
<dbReference type="PANTHER" id="PTHR48078:SF6">
    <property type="entry name" value="L-THREONINE DEHYDRATASE CATABOLIC TDCB"/>
    <property type="match status" value="1"/>
</dbReference>
<evidence type="ECO:0000313" key="6">
    <source>
        <dbReference type="Proteomes" id="UP000823485"/>
    </source>
</evidence>
<dbReference type="PANTHER" id="PTHR48078">
    <property type="entry name" value="THREONINE DEHYDRATASE, MITOCHONDRIAL-RELATED"/>
    <property type="match status" value="1"/>
</dbReference>
<evidence type="ECO:0000256" key="1">
    <source>
        <dbReference type="ARBA" id="ARBA00001933"/>
    </source>
</evidence>
<sequence>MTFSHISHLSCAKCSFVYKPDEVHQLCRCGSPLLVNYDLSSISMKVKRAHLLNRSNDLWRYHELLPVQHPDNIVSLGEGMTPLLPMKKIGQEMGLPRLLMKDESLTPTGTFKARGAALGVSKAKELGVKAFVMPTNGNAGAAWSLYAAKAGIEAVIVMPVAAPPFIRSEVAATGSRLFFVDGLISDAGKMAAKAAADFHLYDASTLKEPYRIEGKKTMGYEIAEMMDWQVPDVIIYPAGGGVGLIGIYKAFRELQQLGWVDQGKMPRLVAVQSEGCAPIVKAWQEGKMESELWRDSKTVAFGINVPKALGDFLVLKAIYETNGFALSVNDEEILEEQKRIVQTEGAFVCPEGAATFLAARKLGNAGVIDQKDTVVTVNTGMGLKYLHVDEQNTPVLQRDGYIKSLIDE</sequence>
<dbReference type="SUPFAM" id="SSF53686">
    <property type="entry name" value="Tryptophan synthase beta subunit-like PLP-dependent enzymes"/>
    <property type="match status" value="1"/>
</dbReference>
<dbReference type="EC" id="4.2.3.1" evidence="5"/>
<dbReference type="InterPro" id="IPR001926">
    <property type="entry name" value="TrpB-like_PALP"/>
</dbReference>
<dbReference type="EMBL" id="JAFBFH010000007">
    <property type="protein sequence ID" value="MBM7714374.1"/>
    <property type="molecule type" value="Genomic_DNA"/>
</dbReference>
<dbReference type="NCBIfam" id="NF006050">
    <property type="entry name" value="PRK08197.1"/>
    <property type="match status" value="1"/>
</dbReference>
<dbReference type="CDD" id="cd01563">
    <property type="entry name" value="Thr-synth_1"/>
    <property type="match status" value="1"/>
</dbReference>
<feature type="domain" description="Tryptophan synthase beta chain-like PALP" evidence="4">
    <location>
        <begin position="74"/>
        <end position="380"/>
    </location>
</feature>
<keyword evidence="2" id="KW-0663">Pyridoxal phosphate</keyword>
<keyword evidence="6" id="KW-1185">Reference proteome</keyword>
<dbReference type="RefSeq" id="WP_077109720.1">
    <property type="nucleotide sequence ID" value="NZ_JAFBFH010000007.1"/>
</dbReference>
<comment type="cofactor">
    <cofactor evidence="1">
        <name>pyridoxal 5'-phosphate</name>
        <dbReference type="ChEBI" id="CHEBI:597326"/>
    </cofactor>
</comment>
<keyword evidence="3 5" id="KW-0456">Lyase</keyword>
<evidence type="ECO:0000256" key="3">
    <source>
        <dbReference type="ARBA" id="ARBA00023239"/>
    </source>
</evidence>
<evidence type="ECO:0000259" key="4">
    <source>
        <dbReference type="Pfam" id="PF00291"/>
    </source>
</evidence>
<reference evidence="5 6" key="1">
    <citation type="submission" date="2021-01" db="EMBL/GenBank/DDBJ databases">
        <title>Genomic Encyclopedia of Type Strains, Phase IV (KMG-IV): sequencing the most valuable type-strain genomes for metagenomic binning, comparative biology and taxonomic classification.</title>
        <authorList>
            <person name="Goeker M."/>
        </authorList>
    </citation>
    <scope>NUCLEOTIDE SEQUENCE [LARGE SCALE GENOMIC DNA]</scope>
    <source>
        <strain evidence="5 6">DSM 105453</strain>
    </source>
</reference>
<dbReference type="InterPro" id="IPR036052">
    <property type="entry name" value="TrpB-like_PALP_sf"/>
</dbReference>
<comment type="caution">
    <text evidence="5">The sequence shown here is derived from an EMBL/GenBank/DDBJ whole genome shotgun (WGS) entry which is preliminary data.</text>
</comment>
<evidence type="ECO:0000313" key="5">
    <source>
        <dbReference type="EMBL" id="MBM7714374.1"/>
    </source>
</evidence>
<dbReference type="Pfam" id="PF00291">
    <property type="entry name" value="PALP"/>
    <property type="match status" value="1"/>
</dbReference>
<protein>
    <submittedName>
        <fullName evidence="5">Threonine synthase</fullName>
        <ecNumber evidence="5">4.2.3.1</ecNumber>
    </submittedName>
</protein>
<organism evidence="5 6">
    <name type="scientific">Siminovitchia thermophila</name>
    <dbReference type="NCBI Taxonomy" id="1245522"/>
    <lineage>
        <taxon>Bacteria</taxon>
        <taxon>Bacillati</taxon>
        <taxon>Bacillota</taxon>
        <taxon>Bacilli</taxon>
        <taxon>Bacillales</taxon>
        <taxon>Bacillaceae</taxon>
        <taxon>Siminovitchia</taxon>
    </lineage>
</organism>
<dbReference type="GO" id="GO:0004795">
    <property type="term" value="F:threonine synthase activity"/>
    <property type="evidence" value="ECO:0007669"/>
    <property type="project" value="UniProtKB-EC"/>
</dbReference>
<accession>A0ABS2R445</accession>
<dbReference type="InterPro" id="IPR050147">
    <property type="entry name" value="Ser/Thr_Dehydratase"/>
</dbReference>
<gene>
    <name evidence="5" type="ORF">JOC94_001346</name>
</gene>